<keyword evidence="4" id="KW-0548">Nucleotidyltransferase</keyword>
<evidence type="ECO:0000256" key="3">
    <source>
        <dbReference type="ARBA" id="ARBA00022679"/>
    </source>
</evidence>
<organism evidence="8 9">
    <name type="scientific">Syntrophorhabdus aromaticivorans</name>
    <dbReference type="NCBI Taxonomy" id="328301"/>
    <lineage>
        <taxon>Bacteria</taxon>
        <taxon>Pseudomonadati</taxon>
        <taxon>Thermodesulfobacteriota</taxon>
        <taxon>Syntrophorhabdia</taxon>
        <taxon>Syntrophorhabdales</taxon>
        <taxon>Syntrophorhabdaceae</taxon>
        <taxon>Syntrophorhabdus</taxon>
    </lineage>
</organism>
<reference evidence="8" key="2">
    <citation type="submission" date="2020-01" db="EMBL/GenBank/DDBJ databases">
        <authorList>
            <person name="Campanaro S."/>
        </authorList>
    </citation>
    <scope>NUCLEOTIDE SEQUENCE</scope>
    <source>
        <strain evidence="8">AS06rmzACSIP_7</strain>
    </source>
</reference>
<name>A0A971RZS0_9BACT</name>
<keyword evidence="3" id="KW-0808">Transferase</keyword>
<evidence type="ECO:0000256" key="1">
    <source>
        <dbReference type="ARBA" id="ARBA00022649"/>
    </source>
</evidence>
<comment type="caution">
    <text evidence="6">Lacks conserved residue(s) required for the propagation of feature annotation.</text>
</comment>
<gene>
    <name evidence="8" type="ORF">GXY80_03575</name>
</gene>
<reference evidence="8" key="1">
    <citation type="journal article" date="2020" name="Biotechnol. Biofuels">
        <title>New insights from the biogas microbiome by comprehensive genome-resolved metagenomics of nearly 1600 species originating from multiple anaerobic digesters.</title>
        <authorList>
            <person name="Campanaro S."/>
            <person name="Treu L."/>
            <person name="Rodriguez-R L.M."/>
            <person name="Kovalovszki A."/>
            <person name="Ziels R.M."/>
            <person name="Maus I."/>
            <person name="Zhu X."/>
            <person name="Kougias P.G."/>
            <person name="Basile A."/>
            <person name="Luo G."/>
            <person name="Schluter A."/>
            <person name="Konstantinidis K.T."/>
            <person name="Angelidaki I."/>
        </authorList>
    </citation>
    <scope>NUCLEOTIDE SEQUENCE</scope>
    <source>
        <strain evidence="8">AS06rmzACSIP_7</strain>
    </source>
</reference>
<evidence type="ECO:0000259" key="7">
    <source>
        <dbReference type="PROSITE" id="PS52018"/>
    </source>
</evidence>
<dbReference type="Pfam" id="PF14487">
    <property type="entry name" value="DarT"/>
    <property type="match status" value="1"/>
</dbReference>
<dbReference type="Proteomes" id="UP000777265">
    <property type="component" value="Unassembled WGS sequence"/>
</dbReference>
<evidence type="ECO:0000256" key="2">
    <source>
        <dbReference type="ARBA" id="ARBA00022676"/>
    </source>
</evidence>
<evidence type="ECO:0000256" key="6">
    <source>
        <dbReference type="PROSITE-ProRule" id="PRU01362"/>
    </source>
</evidence>
<dbReference type="AlphaFoldDB" id="A0A971RZS0"/>
<keyword evidence="2" id="KW-0328">Glycosyltransferase</keyword>
<protein>
    <submittedName>
        <fullName evidence="8">DUF4433 domain-containing protein</fullName>
    </submittedName>
</protein>
<keyword evidence="1 6" id="KW-1277">Toxin-antitoxin system</keyword>
<accession>A0A971RZS0</accession>
<dbReference type="GO" id="GO:0003677">
    <property type="term" value="F:DNA binding"/>
    <property type="evidence" value="ECO:0007669"/>
    <property type="project" value="UniProtKB-UniRule"/>
</dbReference>
<evidence type="ECO:0000313" key="9">
    <source>
        <dbReference type="Proteomes" id="UP000777265"/>
    </source>
</evidence>
<comment type="caution">
    <text evidence="8">The sequence shown here is derived from an EMBL/GenBank/DDBJ whole genome shotgun (WGS) entry which is preliminary data.</text>
</comment>
<keyword evidence="5 6" id="KW-0238">DNA-binding</keyword>
<evidence type="ECO:0000313" key="8">
    <source>
        <dbReference type="EMBL" id="NLW34550.1"/>
    </source>
</evidence>
<dbReference type="GO" id="GO:0016757">
    <property type="term" value="F:glycosyltransferase activity"/>
    <property type="evidence" value="ECO:0007669"/>
    <property type="project" value="UniProtKB-KW"/>
</dbReference>
<feature type="domain" description="DarT" evidence="7">
    <location>
        <begin position="13"/>
        <end position="207"/>
    </location>
</feature>
<sequence>MSVEDVIKDRCIREVLHFTTHLGLIGILDSKYVVSRQRLPEDKRLEYILNLNAARRLDTAWLDYVNLSISRINSAFYEIASEKWHPTVQWRILSFDPVILTHEGVYFTTTNNIYPRVLRGTRGKGLEALFALRIVGRYDSVITRGPTTPDCYPTCVQAEVLYPQKLSTDYLRKIYVIAGEEQDDVNGQISALRHREVIVEINPWVFGGNGE</sequence>
<proteinExistence type="inferred from homology"/>
<dbReference type="PROSITE" id="PS52018">
    <property type="entry name" value="DART"/>
    <property type="match status" value="1"/>
</dbReference>
<evidence type="ECO:0000256" key="4">
    <source>
        <dbReference type="ARBA" id="ARBA00022695"/>
    </source>
</evidence>
<evidence type="ECO:0000256" key="5">
    <source>
        <dbReference type="ARBA" id="ARBA00023125"/>
    </source>
</evidence>
<dbReference type="InterPro" id="IPR029494">
    <property type="entry name" value="DarT"/>
</dbReference>
<comment type="similarity">
    <text evidence="6">Belongs to the DarT ADP-ribosyltransferase family.</text>
</comment>
<dbReference type="EMBL" id="JAAYEE010000065">
    <property type="protein sequence ID" value="NLW34550.1"/>
    <property type="molecule type" value="Genomic_DNA"/>
</dbReference>
<dbReference type="GO" id="GO:0016779">
    <property type="term" value="F:nucleotidyltransferase activity"/>
    <property type="evidence" value="ECO:0007669"/>
    <property type="project" value="UniProtKB-KW"/>
</dbReference>